<dbReference type="GO" id="GO:0009696">
    <property type="term" value="P:salicylic acid metabolic process"/>
    <property type="evidence" value="ECO:0007669"/>
    <property type="project" value="TreeGrafter"/>
</dbReference>
<dbReference type="Proteomes" id="UP000594638">
    <property type="component" value="Unassembled WGS sequence"/>
</dbReference>
<dbReference type="InterPro" id="IPR045889">
    <property type="entry name" value="MES/HNL"/>
</dbReference>
<dbReference type="Gramene" id="OE9A045187T1">
    <property type="protein sequence ID" value="OE9A045187C1"/>
    <property type="gene ID" value="OE9A045187"/>
</dbReference>
<feature type="domain" description="AB hydrolase-1" evidence="2">
    <location>
        <begin position="9"/>
        <end position="251"/>
    </location>
</feature>
<dbReference type="OrthoDB" id="408373at2759"/>
<dbReference type="GO" id="GO:0080032">
    <property type="term" value="F:methyl jasmonate esterase activity"/>
    <property type="evidence" value="ECO:0007669"/>
    <property type="project" value="TreeGrafter"/>
</dbReference>
<dbReference type="SUPFAM" id="SSF53474">
    <property type="entry name" value="alpha/beta-Hydrolases"/>
    <property type="match status" value="1"/>
</dbReference>
<dbReference type="InterPro" id="IPR000073">
    <property type="entry name" value="AB_hydrolase_1"/>
</dbReference>
<organism evidence="3 4">
    <name type="scientific">Olea europaea subsp. europaea</name>
    <dbReference type="NCBI Taxonomy" id="158383"/>
    <lineage>
        <taxon>Eukaryota</taxon>
        <taxon>Viridiplantae</taxon>
        <taxon>Streptophyta</taxon>
        <taxon>Embryophyta</taxon>
        <taxon>Tracheophyta</taxon>
        <taxon>Spermatophyta</taxon>
        <taxon>Magnoliopsida</taxon>
        <taxon>eudicotyledons</taxon>
        <taxon>Gunneridae</taxon>
        <taxon>Pentapetalae</taxon>
        <taxon>asterids</taxon>
        <taxon>lamiids</taxon>
        <taxon>Lamiales</taxon>
        <taxon>Oleaceae</taxon>
        <taxon>Oleeae</taxon>
        <taxon>Olea</taxon>
    </lineage>
</organism>
<dbReference type="GO" id="GO:0080030">
    <property type="term" value="F:methyl indole-3-acetate esterase activity"/>
    <property type="evidence" value="ECO:0007669"/>
    <property type="project" value="TreeGrafter"/>
</dbReference>
<dbReference type="Gene3D" id="3.40.50.1820">
    <property type="entry name" value="alpha/beta hydrolase"/>
    <property type="match status" value="1"/>
</dbReference>
<reference evidence="3 4" key="1">
    <citation type="submission" date="2019-12" db="EMBL/GenBank/DDBJ databases">
        <authorList>
            <person name="Alioto T."/>
            <person name="Alioto T."/>
            <person name="Gomez Garrido J."/>
        </authorList>
    </citation>
    <scope>NUCLEOTIDE SEQUENCE [LARGE SCALE GENOMIC DNA]</scope>
</reference>
<name>A0A8S0UAJ0_OLEEU</name>
<evidence type="ECO:0000313" key="4">
    <source>
        <dbReference type="Proteomes" id="UP000594638"/>
    </source>
</evidence>
<dbReference type="AlphaFoldDB" id="A0A8S0UAJ0"/>
<proteinExistence type="predicted"/>
<keyword evidence="4" id="KW-1185">Reference proteome</keyword>
<sequence>MEGKQQKHFVLIHGSCHGAWCWFKLQTLLEAAGHRVTVFDFSAASGMDPKSLKDVPTFIDYTLPLFEIMESIPPDEKVVLVGHSYGGINLAFAMDKYPQKISVAVFVTAYMPDTVHRPSYVLEQYFERYTMEYLLDTQTIYYGKPEDNRTAVLFGPKFMSTRLYQLSPPEDLNLAKTLVRPTSLFLDDLSNSSPLSNEGYGSVKRAFIICASDQGIPKEFQLWLIKNFETPVVKEIKDADHMAMISSPHKLCQYLLEIANVS</sequence>
<dbReference type="PANTHER" id="PTHR10992:SF1083">
    <property type="entry name" value="METHYLESTERASE 1"/>
    <property type="match status" value="1"/>
</dbReference>
<dbReference type="EMBL" id="CACTIH010007613">
    <property type="protein sequence ID" value="CAA3016395.1"/>
    <property type="molecule type" value="Genomic_DNA"/>
</dbReference>
<dbReference type="Pfam" id="PF12697">
    <property type="entry name" value="Abhydrolase_6"/>
    <property type="match status" value="1"/>
</dbReference>
<evidence type="ECO:0000256" key="1">
    <source>
        <dbReference type="ARBA" id="ARBA00022801"/>
    </source>
</evidence>
<dbReference type="PANTHER" id="PTHR10992">
    <property type="entry name" value="METHYLESTERASE FAMILY MEMBER"/>
    <property type="match status" value="1"/>
</dbReference>
<dbReference type="InterPro" id="IPR029058">
    <property type="entry name" value="AB_hydrolase_fold"/>
</dbReference>
<dbReference type="FunFam" id="3.40.50.1820:FF:000051">
    <property type="entry name" value="(S)-hydroxynitrile lyase"/>
    <property type="match status" value="1"/>
</dbReference>
<gene>
    <name evidence="3" type="ORF">OLEA9_A045187</name>
</gene>
<comment type="caution">
    <text evidence="3">The sequence shown here is derived from an EMBL/GenBank/DDBJ whole genome shotgun (WGS) entry which is preliminary data.</text>
</comment>
<dbReference type="GO" id="GO:0009694">
    <property type="term" value="P:jasmonic acid metabolic process"/>
    <property type="evidence" value="ECO:0007669"/>
    <property type="project" value="TreeGrafter"/>
</dbReference>
<evidence type="ECO:0000259" key="2">
    <source>
        <dbReference type="Pfam" id="PF12697"/>
    </source>
</evidence>
<protein>
    <recommendedName>
        <fullName evidence="2">AB hydrolase-1 domain-containing protein</fullName>
    </recommendedName>
</protein>
<keyword evidence="1" id="KW-0378">Hydrolase</keyword>
<dbReference type="GO" id="GO:0080031">
    <property type="term" value="F:methyl salicylate esterase activity"/>
    <property type="evidence" value="ECO:0007669"/>
    <property type="project" value="TreeGrafter"/>
</dbReference>
<evidence type="ECO:0000313" key="3">
    <source>
        <dbReference type="EMBL" id="CAA3016395.1"/>
    </source>
</evidence>
<accession>A0A8S0UAJ0</accession>